<accession>A0ABV1BVS1</accession>
<feature type="domain" description="Periplasmic binding protein" evidence="5">
    <location>
        <begin position="43"/>
        <end position="293"/>
    </location>
</feature>
<reference evidence="6 7" key="1">
    <citation type="submission" date="2024-03" db="EMBL/GenBank/DDBJ databases">
        <title>Human intestinal bacterial collection.</title>
        <authorList>
            <person name="Pauvert C."/>
            <person name="Hitch T.C.A."/>
            <person name="Clavel T."/>
        </authorList>
    </citation>
    <scope>NUCLEOTIDE SEQUENCE [LARGE SCALE GENOMIC DNA]</scope>
    <source>
        <strain evidence="6 7">CLA-AA-H255</strain>
    </source>
</reference>
<evidence type="ECO:0000313" key="6">
    <source>
        <dbReference type="EMBL" id="MEQ2379845.1"/>
    </source>
</evidence>
<proteinExistence type="inferred from homology"/>
<dbReference type="CDD" id="cd01536">
    <property type="entry name" value="PBP1_ABC_sugar_binding-like"/>
    <property type="match status" value="1"/>
</dbReference>
<comment type="caution">
    <text evidence="6">The sequence shown here is derived from an EMBL/GenBank/DDBJ whole genome shotgun (WGS) entry which is preliminary data.</text>
</comment>
<dbReference type="Pfam" id="PF13407">
    <property type="entry name" value="Peripla_BP_4"/>
    <property type="match status" value="1"/>
</dbReference>
<dbReference type="InterPro" id="IPR025997">
    <property type="entry name" value="SBP_2_dom"/>
</dbReference>
<dbReference type="InterPro" id="IPR028082">
    <property type="entry name" value="Peripla_BP_I"/>
</dbReference>
<dbReference type="Proteomes" id="UP001442364">
    <property type="component" value="Unassembled WGS sequence"/>
</dbReference>
<gene>
    <name evidence="6" type="ORF">WMO14_08120</name>
</gene>
<dbReference type="RefSeq" id="WP_349153624.1">
    <property type="nucleotide sequence ID" value="NZ_DAWDAH010000005.1"/>
</dbReference>
<dbReference type="PANTHER" id="PTHR46847:SF1">
    <property type="entry name" value="D-ALLOSE-BINDING PERIPLASMIC PROTEIN-RELATED"/>
    <property type="match status" value="1"/>
</dbReference>
<evidence type="ECO:0000256" key="1">
    <source>
        <dbReference type="ARBA" id="ARBA00004196"/>
    </source>
</evidence>
<keyword evidence="7" id="KW-1185">Reference proteome</keyword>
<evidence type="ECO:0000256" key="3">
    <source>
        <dbReference type="ARBA" id="ARBA00022729"/>
    </source>
</evidence>
<protein>
    <submittedName>
        <fullName evidence="6">Sugar ABC transporter substrate-binding protein</fullName>
    </submittedName>
</protein>
<comment type="similarity">
    <text evidence="2">Belongs to the bacterial solute-binding protein 2 family.</text>
</comment>
<name>A0ABV1BVS1_9FIRM</name>
<evidence type="ECO:0000259" key="5">
    <source>
        <dbReference type="Pfam" id="PF13407"/>
    </source>
</evidence>
<dbReference type="EMBL" id="JBBMER010000005">
    <property type="protein sequence ID" value="MEQ2379845.1"/>
    <property type="molecule type" value="Genomic_DNA"/>
</dbReference>
<evidence type="ECO:0000256" key="2">
    <source>
        <dbReference type="ARBA" id="ARBA00007639"/>
    </source>
</evidence>
<dbReference type="SUPFAM" id="SSF53822">
    <property type="entry name" value="Periplasmic binding protein-like I"/>
    <property type="match status" value="1"/>
</dbReference>
<feature type="signal peptide" evidence="4">
    <location>
        <begin position="1"/>
        <end position="21"/>
    </location>
</feature>
<dbReference type="PROSITE" id="PS51257">
    <property type="entry name" value="PROKAR_LIPOPROTEIN"/>
    <property type="match status" value="1"/>
</dbReference>
<evidence type="ECO:0000256" key="4">
    <source>
        <dbReference type="SAM" id="SignalP"/>
    </source>
</evidence>
<dbReference type="Gene3D" id="3.40.50.2300">
    <property type="match status" value="2"/>
</dbReference>
<organism evidence="6 7">
    <name type="scientific">[Lactobacillus] rogosae</name>
    <dbReference type="NCBI Taxonomy" id="706562"/>
    <lineage>
        <taxon>Bacteria</taxon>
        <taxon>Bacillati</taxon>
        <taxon>Bacillota</taxon>
        <taxon>Clostridia</taxon>
        <taxon>Lachnospirales</taxon>
        <taxon>Lachnospiraceae</taxon>
        <taxon>Lachnospira</taxon>
    </lineage>
</organism>
<evidence type="ECO:0000313" key="7">
    <source>
        <dbReference type="Proteomes" id="UP001442364"/>
    </source>
</evidence>
<sequence length="325" mass="35092">MKKRLCLLICLVMLVLGVAGCGTGTNTSSTGSKGSVKMLMTLAQADTFRTQLVNKAKETAQENNAQLDILDANNSIEKQVEHIKKAVSENYDVILCNMVDNDTSLELEALAGDIPIVFFNVSPDESRLKAGKYMYVGSDEYTAGQFQAEYVLDKLKSSSEINVAIIKGPSSHSATKGRTKAVKEILNASGKKINYVFEDHADWEQSKAEEMFNIFLKTNQKCDVVICNNDTMALGIVDACRKAGKSNILILGIDATSDGCKAIEAGTMSFTVYQSADGQGKRLIEAAIALGTGSSTSGIEGISDDGLYVWVPFEKVDSTNVSKYK</sequence>
<keyword evidence="3 4" id="KW-0732">Signal</keyword>
<feature type="chain" id="PRO_5045099377" evidence="4">
    <location>
        <begin position="22"/>
        <end position="325"/>
    </location>
</feature>
<dbReference type="PANTHER" id="PTHR46847">
    <property type="entry name" value="D-ALLOSE-BINDING PERIPLASMIC PROTEIN-RELATED"/>
    <property type="match status" value="1"/>
</dbReference>
<comment type="subcellular location">
    <subcellularLocation>
        <location evidence="1">Cell envelope</location>
    </subcellularLocation>
</comment>